<feature type="compositionally biased region" description="Low complexity" evidence="5">
    <location>
        <begin position="360"/>
        <end position="373"/>
    </location>
</feature>
<protein>
    <submittedName>
        <fullName evidence="7">DNA-binding transcriptional LysR family regulator</fullName>
    </submittedName>
</protein>
<evidence type="ECO:0000256" key="3">
    <source>
        <dbReference type="ARBA" id="ARBA00023125"/>
    </source>
</evidence>
<name>A0A841DAD3_PLAVE</name>
<dbReference type="PANTHER" id="PTHR30346:SF29">
    <property type="entry name" value="LYSR SUBSTRATE-BINDING"/>
    <property type="match status" value="1"/>
</dbReference>
<proteinExistence type="inferred from homology"/>
<evidence type="ECO:0000256" key="1">
    <source>
        <dbReference type="ARBA" id="ARBA00009437"/>
    </source>
</evidence>
<dbReference type="Pfam" id="PF03466">
    <property type="entry name" value="LysR_substrate"/>
    <property type="match status" value="2"/>
</dbReference>
<dbReference type="CDD" id="cd08423">
    <property type="entry name" value="PBP2_LTTR_like_6"/>
    <property type="match status" value="1"/>
</dbReference>
<dbReference type="PROSITE" id="PS50931">
    <property type="entry name" value="HTH_LYSR"/>
    <property type="match status" value="1"/>
</dbReference>
<keyword evidence="3 7" id="KW-0238">DNA-binding</keyword>
<dbReference type="AlphaFoldDB" id="A0A841DAD3"/>
<organism evidence="7 8">
    <name type="scientific">Planomonospora venezuelensis</name>
    <dbReference type="NCBI Taxonomy" id="1999"/>
    <lineage>
        <taxon>Bacteria</taxon>
        <taxon>Bacillati</taxon>
        <taxon>Actinomycetota</taxon>
        <taxon>Actinomycetes</taxon>
        <taxon>Streptosporangiales</taxon>
        <taxon>Streptosporangiaceae</taxon>
        <taxon>Planomonospora</taxon>
    </lineage>
</organism>
<dbReference type="SUPFAM" id="SSF53850">
    <property type="entry name" value="Periplasmic binding protein-like II"/>
    <property type="match status" value="1"/>
</dbReference>
<dbReference type="GO" id="GO:0003677">
    <property type="term" value="F:DNA binding"/>
    <property type="evidence" value="ECO:0007669"/>
    <property type="project" value="UniProtKB-KW"/>
</dbReference>
<evidence type="ECO:0000256" key="2">
    <source>
        <dbReference type="ARBA" id="ARBA00023015"/>
    </source>
</evidence>
<feature type="domain" description="HTH lysR-type" evidence="6">
    <location>
        <begin position="2"/>
        <end position="59"/>
    </location>
</feature>
<dbReference type="InterPro" id="IPR036390">
    <property type="entry name" value="WH_DNA-bd_sf"/>
</dbReference>
<keyword evidence="2" id="KW-0805">Transcription regulation</keyword>
<feature type="compositionally biased region" description="Basic and acidic residues" evidence="5">
    <location>
        <begin position="322"/>
        <end position="336"/>
    </location>
</feature>
<feature type="region of interest" description="Disordered" evidence="5">
    <location>
        <begin position="405"/>
        <end position="435"/>
    </location>
</feature>
<dbReference type="InterPro" id="IPR005119">
    <property type="entry name" value="LysR_subst-bd"/>
</dbReference>
<dbReference type="Pfam" id="PF00126">
    <property type="entry name" value="HTH_1"/>
    <property type="match status" value="1"/>
</dbReference>
<keyword evidence="8" id="KW-1185">Reference proteome</keyword>
<comment type="similarity">
    <text evidence="1">Belongs to the LysR transcriptional regulatory family.</text>
</comment>
<dbReference type="SUPFAM" id="SSF46785">
    <property type="entry name" value="Winged helix' DNA-binding domain"/>
    <property type="match status" value="1"/>
</dbReference>
<gene>
    <name evidence="7" type="ORF">FHS22_006889</name>
</gene>
<sequence>MLDVRRLRLLRELSHRGTIAAVAEALMFTPSAVSQQLSALEREAGVALLERTGRRVVLTPAGIALVGHAEAVLERLERAAAELAAARAGLAGPLRIGAFPTATRALLPPALAALSREHPSLEPMVDEIDPAEVAPRLRAGDLDVALVHEYDFVPAEPDLALDSRPLLEEPMYLATPRAPAASPDPVLPPRGGAAVPAAGGGGGPEDGAAAAHAALLACRDEPWIASTPGTLCHAMTVRACQAAGFAPRIRHHVDDFGTVLAMVAIGQGVALVPGLGVGGPPEGVRLAELPMRRRTLIAFRRGAGAHPAIAALTAALRAGAGRSRDGVRGGGEEHPEAGAPGGGRTEVHPAAVGGDDGVDDGQAQAGPASRGTAARAVRAVEAVERAGRLLGGHPRAGVLDHEYGLAPDRADTDPHGRARRGVGDGVADEIGRHLP</sequence>
<reference evidence="7 8" key="1">
    <citation type="submission" date="2020-08" db="EMBL/GenBank/DDBJ databases">
        <title>Genomic Encyclopedia of Type Strains, Phase III (KMG-III): the genomes of soil and plant-associated and newly described type strains.</title>
        <authorList>
            <person name="Whitman W."/>
        </authorList>
    </citation>
    <scope>NUCLEOTIDE SEQUENCE [LARGE SCALE GENOMIC DNA]</scope>
    <source>
        <strain evidence="7 8">CECT 3303</strain>
    </source>
</reference>
<dbReference type="Gene3D" id="1.10.10.10">
    <property type="entry name" value="Winged helix-like DNA-binding domain superfamily/Winged helix DNA-binding domain"/>
    <property type="match status" value="1"/>
</dbReference>
<evidence type="ECO:0000313" key="8">
    <source>
        <dbReference type="Proteomes" id="UP000562352"/>
    </source>
</evidence>
<dbReference type="GO" id="GO:0003700">
    <property type="term" value="F:DNA-binding transcription factor activity"/>
    <property type="evidence" value="ECO:0007669"/>
    <property type="project" value="InterPro"/>
</dbReference>
<dbReference type="GO" id="GO:0032993">
    <property type="term" value="C:protein-DNA complex"/>
    <property type="evidence" value="ECO:0007669"/>
    <property type="project" value="TreeGrafter"/>
</dbReference>
<dbReference type="InterPro" id="IPR036388">
    <property type="entry name" value="WH-like_DNA-bd_sf"/>
</dbReference>
<dbReference type="EMBL" id="JACHJJ010000035">
    <property type="protein sequence ID" value="MBB5967582.1"/>
    <property type="molecule type" value="Genomic_DNA"/>
</dbReference>
<evidence type="ECO:0000256" key="4">
    <source>
        <dbReference type="ARBA" id="ARBA00023163"/>
    </source>
</evidence>
<dbReference type="PANTHER" id="PTHR30346">
    <property type="entry name" value="TRANSCRIPTIONAL DUAL REGULATOR HCAR-RELATED"/>
    <property type="match status" value="1"/>
</dbReference>
<comment type="caution">
    <text evidence="7">The sequence shown here is derived from an EMBL/GenBank/DDBJ whole genome shotgun (WGS) entry which is preliminary data.</text>
</comment>
<evidence type="ECO:0000256" key="5">
    <source>
        <dbReference type="SAM" id="MobiDB-lite"/>
    </source>
</evidence>
<feature type="region of interest" description="Disordered" evidence="5">
    <location>
        <begin position="177"/>
        <end position="206"/>
    </location>
</feature>
<evidence type="ECO:0000259" key="6">
    <source>
        <dbReference type="PROSITE" id="PS50931"/>
    </source>
</evidence>
<dbReference type="Proteomes" id="UP000562352">
    <property type="component" value="Unassembled WGS sequence"/>
</dbReference>
<dbReference type="Gene3D" id="3.40.190.10">
    <property type="entry name" value="Periplasmic binding protein-like II"/>
    <property type="match status" value="2"/>
</dbReference>
<dbReference type="InterPro" id="IPR000847">
    <property type="entry name" value="LysR_HTH_N"/>
</dbReference>
<feature type="region of interest" description="Disordered" evidence="5">
    <location>
        <begin position="321"/>
        <end position="373"/>
    </location>
</feature>
<accession>A0A841DAD3</accession>
<feature type="compositionally biased region" description="Basic and acidic residues" evidence="5">
    <location>
        <begin position="405"/>
        <end position="416"/>
    </location>
</feature>
<evidence type="ECO:0000313" key="7">
    <source>
        <dbReference type="EMBL" id="MBB5967582.1"/>
    </source>
</evidence>
<keyword evidence="4" id="KW-0804">Transcription</keyword>